<dbReference type="Proteomes" id="UP000272706">
    <property type="component" value="Unassembled WGS sequence"/>
</dbReference>
<reference evidence="2 3" key="1">
    <citation type="submission" date="2018-09" db="EMBL/GenBank/DDBJ databases">
        <title>Mesorhizobium carmichaelinearum sp. nov. isolated from Carmichaelinea spp. root nodules in New Zealand.</title>
        <authorList>
            <person name="De Meyer S.E."/>
        </authorList>
    </citation>
    <scope>NUCLEOTIDE SEQUENCE [LARGE SCALE GENOMIC DNA]</scope>
    <source>
        <strain evidence="2 3">ICMP19557</strain>
    </source>
</reference>
<sequence length="176" mass="19388">MKVTRVGPDEIFHRYLTPKWAFLPTSGAGAAIDGGRFNRLGVEALYLYLSRSTQTALDEYKQGASIVPPATLAAYKITLGQVADLSQGFDPDTWDGSWKEWDCAWRQIARIDKKIPPSRKLADLVITAGLRGILFPSLRHAGGTNLVVFPANLVVGDHVAVHDPDHRLPHDQSSWS</sequence>
<dbReference type="OrthoDB" id="648213at2"/>
<gene>
    <name evidence="2" type="ORF">D3227_37900</name>
</gene>
<accession>A0A3A5K0R8</accession>
<evidence type="ECO:0000313" key="3">
    <source>
        <dbReference type="Proteomes" id="UP000272706"/>
    </source>
</evidence>
<evidence type="ECO:0000259" key="1">
    <source>
        <dbReference type="SMART" id="SM00953"/>
    </source>
</evidence>
<evidence type="ECO:0000313" key="2">
    <source>
        <dbReference type="EMBL" id="RJT24080.1"/>
    </source>
</evidence>
<dbReference type="EMBL" id="QZWZ01000077">
    <property type="protein sequence ID" value="RJT24080.1"/>
    <property type="molecule type" value="Genomic_DNA"/>
</dbReference>
<dbReference type="RefSeq" id="WP_120019175.1">
    <property type="nucleotide sequence ID" value="NZ_QZWZ01000077.1"/>
</dbReference>
<dbReference type="AlphaFoldDB" id="A0A3A5K0R8"/>
<dbReference type="InterPro" id="IPR014914">
    <property type="entry name" value="RES_dom"/>
</dbReference>
<protein>
    <submittedName>
        <fullName evidence="2">RES domain-containing protein</fullName>
    </submittedName>
</protein>
<name>A0A3A5K0R8_9HYPH</name>
<keyword evidence="3" id="KW-1185">Reference proteome</keyword>
<dbReference type="SMART" id="SM00953">
    <property type="entry name" value="RES"/>
    <property type="match status" value="1"/>
</dbReference>
<organism evidence="2 3">
    <name type="scientific">Mesorhizobium waimense</name>
    <dbReference type="NCBI Taxonomy" id="1300307"/>
    <lineage>
        <taxon>Bacteria</taxon>
        <taxon>Pseudomonadati</taxon>
        <taxon>Pseudomonadota</taxon>
        <taxon>Alphaproteobacteria</taxon>
        <taxon>Hyphomicrobiales</taxon>
        <taxon>Phyllobacteriaceae</taxon>
        <taxon>Mesorhizobium</taxon>
    </lineage>
</organism>
<dbReference type="Pfam" id="PF08808">
    <property type="entry name" value="RES"/>
    <property type="match status" value="1"/>
</dbReference>
<comment type="caution">
    <text evidence="2">The sequence shown here is derived from an EMBL/GenBank/DDBJ whole genome shotgun (WGS) entry which is preliminary data.</text>
</comment>
<proteinExistence type="predicted"/>
<feature type="domain" description="RES" evidence="1">
    <location>
        <begin position="24"/>
        <end position="162"/>
    </location>
</feature>